<dbReference type="GO" id="GO:0032993">
    <property type="term" value="C:protein-DNA complex"/>
    <property type="evidence" value="ECO:0007669"/>
    <property type="project" value="TreeGrafter"/>
</dbReference>
<feature type="domain" description="HTH lysR-type" evidence="6">
    <location>
        <begin position="7"/>
        <end position="65"/>
    </location>
</feature>
<dbReference type="SUPFAM" id="SSF53850">
    <property type="entry name" value="Periplasmic binding protein-like II"/>
    <property type="match status" value="1"/>
</dbReference>
<proteinExistence type="inferred from homology"/>
<evidence type="ECO:0000313" key="8">
    <source>
        <dbReference type="Proteomes" id="UP000533598"/>
    </source>
</evidence>
<dbReference type="InterPro" id="IPR036388">
    <property type="entry name" value="WH-like_DNA-bd_sf"/>
</dbReference>
<dbReference type="Gene3D" id="3.40.190.10">
    <property type="entry name" value="Periplasmic binding protein-like II"/>
    <property type="match status" value="2"/>
</dbReference>
<organism evidence="7 8">
    <name type="scientific">Crossiella cryophila</name>
    <dbReference type="NCBI Taxonomy" id="43355"/>
    <lineage>
        <taxon>Bacteria</taxon>
        <taxon>Bacillati</taxon>
        <taxon>Actinomycetota</taxon>
        <taxon>Actinomycetes</taxon>
        <taxon>Pseudonocardiales</taxon>
        <taxon>Pseudonocardiaceae</taxon>
        <taxon>Crossiella</taxon>
    </lineage>
</organism>
<dbReference type="InterPro" id="IPR036390">
    <property type="entry name" value="WH_DNA-bd_sf"/>
</dbReference>
<dbReference type="InterPro" id="IPR000847">
    <property type="entry name" value="LysR_HTH_N"/>
</dbReference>
<dbReference type="PANTHER" id="PTHR30346:SF0">
    <property type="entry name" value="HCA OPERON TRANSCRIPTIONAL ACTIVATOR HCAR"/>
    <property type="match status" value="1"/>
</dbReference>
<evidence type="ECO:0000256" key="4">
    <source>
        <dbReference type="ARBA" id="ARBA00023163"/>
    </source>
</evidence>
<evidence type="ECO:0000256" key="2">
    <source>
        <dbReference type="ARBA" id="ARBA00023015"/>
    </source>
</evidence>
<dbReference type="GO" id="GO:0003700">
    <property type="term" value="F:DNA-binding transcription factor activity"/>
    <property type="evidence" value="ECO:0007669"/>
    <property type="project" value="InterPro"/>
</dbReference>
<evidence type="ECO:0000256" key="1">
    <source>
        <dbReference type="ARBA" id="ARBA00009437"/>
    </source>
</evidence>
<sequence>MDDLPDFSLTQLFYFAAAAEAENISTAARELHVSQAAMSAAIKRLEAEFGFPLLSRYQSRGVTVTPAGRRLLPMARKLLRDAAALTAYTRQADEVAGVLKIGCLSLITPFVLPPVHRQLAQRHPALSPQVTEAGMETLRELLRAGTHELVITHPVDPADEFATVHLADLRPYAMVAADHPFAGIGRAGLADLAGEPLHTNVEPGPLQFVRRLFDRAGLPAPQVSPVGSYEMLRGTVSAGRGFGIVYFRPATPVTLDGGRVALLELTDDLGTAPVGIQMLPGQRPSRRIEAFIAACRTALTTGAGTPAAQGPAESCTISHPLTK</sequence>
<protein>
    <submittedName>
        <fullName evidence="7">DNA-binding transcriptional LysR family regulator</fullName>
    </submittedName>
</protein>
<evidence type="ECO:0000256" key="3">
    <source>
        <dbReference type="ARBA" id="ARBA00023125"/>
    </source>
</evidence>
<evidence type="ECO:0000259" key="6">
    <source>
        <dbReference type="PROSITE" id="PS50931"/>
    </source>
</evidence>
<keyword evidence="8" id="KW-1185">Reference proteome</keyword>
<feature type="compositionally biased region" description="Low complexity" evidence="5">
    <location>
        <begin position="303"/>
        <end position="312"/>
    </location>
</feature>
<feature type="region of interest" description="Disordered" evidence="5">
    <location>
        <begin position="303"/>
        <end position="323"/>
    </location>
</feature>
<dbReference type="SUPFAM" id="SSF46785">
    <property type="entry name" value="Winged helix' DNA-binding domain"/>
    <property type="match status" value="1"/>
</dbReference>
<comment type="similarity">
    <text evidence="1">Belongs to the LysR transcriptional regulatory family.</text>
</comment>
<dbReference type="Gene3D" id="1.10.10.10">
    <property type="entry name" value="Winged helix-like DNA-binding domain superfamily/Winged helix DNA-binding domain"/>
    <property type="match status" value="1"/>
</dbReference>
<reference evidence="7 8" key="1">
    <citation type="submission" date="2020-08" db="EMBL/GenBank/DDBJ databases">
        <title>Sequencing the genomes of 1000 actinobacteria strains.</title>
        <authorList>
            <person name="Klenk H.-P."/>
        </authorList>
    </citation>
    <scope>NUCLEOTIDE SEQUENCE [LARGE SCALE GENOMIC DNA]</scope>
    <source>
        <strain evidence="7 8">DSM 44230</strain>
    </source>
</reference>
<evidence type="ECO:0000256" key="5">
    <source>
        <dbReference type="SAM" id="MobiDB-lite"/>
    </source>
</evidence>
<comment type="caution">
    <text evidence="7">The sequence shown here is derived from an EMBL/GenBank/DDBJ whole genome shotgun (WGS) entry which is preliminary data.</text>
</comment>
<dbReference type="EMBL" id="JACHMH010000001">
    <property type="protein sequence ID" value="MBB4678728.1"/>
    <property type="molecule type" value="Genomic_DNA"/>
</dbReference>
<gene>
    <name evidence="7" type="ORF">HNR67_004846</name>
</gene>
<keyword evidence="4" id="KW-0804">Transcription</keyword>
<dbReference type="AlphaFoldDB" id="A0A7W7FVQ6"/>
<keyword evidence="3 7" id="KW-0238">DNA-binding</keyword>
<dbReference type="PANTHER" id="PTHR30346">
    <property type="entry name" value="TRANSCRIPTIONAL DUAL REGULATOR HCAR-RELATED"/>
    <property type="match status" value="1"/>
</dbReference>
<name>A0A7W7FVQ6_9PSEU</name>
<dbReference type="RefSeq" id="WP_185004565.1">
    <property type="nucleotide sequence ID" value="NZ_BAAAUI010000010.1"/>
</dbReference>
<dbReference type="PROSITE" id="PS50931">
    <property type="entry name" value="HTH_LYSR"/>
    <property type="match status" value="1"/>
</dbReference>
<keyword evidence="2" id="KW-0805">Transcription regulation</keyword>
<dbReference type="Pfam" id="PF00126">
    <property type="entry name" value="HTH_1"/>
    <property type="match status" value="1"/>
</dbReference>
<dbReference type="Pfam" id="PF03466">
    <property type="entry name" value="LysR_substrate"/>
    <property type="match status" value="1"/>
</dbReference>
<dbReference type="PRINTS" id="PR00039">
    <property type="entry name" value="HTHLYSR"/>
</dbReference>
<accession>A0A7W7FVQ6</accession>
<dbReference type="FunFam" id="1.10.10.10:FF:000001">
    <property type="entry name" value="LysR family transcriptional regulator"/>
    <property type="match status" value="1"/>
</dbReference>
<dbReference type="Proteomes" id="UP000533598">
    <property type="component" value="Unassembled WGS sequence"/>
</dbReference>
<dbReference type="InterPro" id="IPR005119">
    <property type="entry name" value="LysR_subst-bd"/>
</dbReference>
<evidence type="ECO:0000313" key="7">
    <source>
        <dbReference type="EMBL" id="MBB4678728.1"/>
    </source>
</evidence>
<dbReference type="GO" id="GO:0003677">
    <property type="term" value="F:DNA binding"/>
    <property type="evidence" value="ECO:0007669"/>
    <property type="project" value="UniProtKB-KW"/>
</dbReference>